<dbReference type="EMBL" id="FQVO01000004">
    <property type="protein sequence ID" value="SHE81477.1"/>
    <property type="molecule type" value="Genomic_DNA"/>
</dbReference>
<proteinExistence type="predicted"/>
<gene>
    <name evidence="2" type="ORF">SAMN05444408_104221</name>
</gene>
<sequence>MKEPEKLPVLFYFSGMKIQIISDLHQEFGKTDLSFDNADVVILAGDVNLGTKGIEWIKINIPDKPVIYVLGNHEYYKGAYPKTLHKIKEAARNSNIFVLEDESVDIEGIRFHGATLWTDFSIFGDPRYYGFLCQNGMNDYKLIRRDPSYSKIRSIDVFKIHQISRAWLKESLEESKERRNIVVTHHAPSLQSVPEHFKEDQLASAYASDLEDLIFKYQPLYWIHGHIHTPCRYKMGETEIICNPHGYITEKYNGYDKELIVEI</sequence>
<dbReference type="STRING" id="1302685.SAMN05444408_104221"/>
<dbReference type="InterPro" id="IPR004843">
    <property type="entry name" value="Calcineurin-like_PHP"/>
</dbReference>
<keyword evidence="3" id="KW-1185">Reference proteome</keyword>
<dbReference type="Proteomes" id="UP000184236">
    <property type="component" value="Unassembled WGS sequence"/>
</dbReference>
<feature type="domain" description="Calcineurin-like phosphoesterase" evidence="1">
    <location>
        <begin position="16"/>
        <end position="230"/>
    </location>
</feature>
<organism evidence="2 3">
    <name type="scientific">Chryseobacterium takakiae</name>
    <dbReference type="NCBI Taxonomy" id="1302685"/>
    <lineage>
        <taxon>Bacteria</taxon>
        <taxon>Pseudomonadati</taxon>
        <taxon>Bacteroidota</taxon>
        <taxon>Flavobacteriia</taxon>
        <taxon>Flavobacteriales</taxon>
        <taxon>Weeksellaceae</taxon>
        <taxon>Chryseobacterium group</taxon>
        <taxon>Chryseobacterium</taxon>
    </lineage>
</organism>
<accession>A0A1M4WJV8</accession>
<dbReference type="Pfam" id="PF00149">
    <property type="entry name" value="Metallophos"/>
    <property type="match status" value="1"/>
</dbReference>
<reference evidence="3" key="1">
    <citation type="submission" date="2016-11" db="EMBL/GenBank/DDBJ databases">
        <authorList>
            <person name="Varghese N."/>
            <person name="Submissions S."/>
        </authorList>
    </citation>
    <scope>NUCLEOTIDE SEQUENCE [LARGE SCALE GENOMIC DNA]</scope>
    <source>
        <strain evidence="3">DSM 26898</strain>
    </source>
</reference>
<evidence type="ECO:0000313" key="2">
    <source>
        <dbReference type="EMBL" id="SHE81477.1"/>
    </source>
</evidence>
<evidence type="ECO:0000313" key="3">
    <source>
        <dbReference type="Proteomes" id="UP000184236"/>
    </source>
</evidence>
<protein>
    <submittedName>
        <fullName evidence="2">Predicted phosphoesterase</fullName>
    </submittedName>
</protein>
<dbReference type="PANTHER" id="PTHR37844">
    <property type="entry name" value="SER/THR PROTEIN PHOSPHATASE SUPERFAMILY (AFU_ORTHOLOGUE AFUA_1G14840)"/>
    <property type="match status" value="1"/>
</dbReference>
<dbReference type="GO" id="GO:0016787">
    <property type="term" value="F:hydrolase activity"/>
    <property type="evidence" value="ECO:0007669"/>
    <property type="project" value="InterPro"/>
</dbReference>
<dbReference type="Gene3D" id="3.60.21.10">
    <property type="match status" value="1"/>
</dbReference>
<dbReference type="InterPro" id="IPR029052">
    <property type="entry name" value="Metallo-depent_PP-like"/>
</dbReference>
<dbReference type="AlphaFoldDB" id="A0A1M4WJV8"/>
<name>A0A1M4WJV8_9FLAO</name>
<dbReference type="PANTHER" id="PTHR37844:SF2">
    <property type="entry name" value="SER_THR PROTEIN PHOSPHATASE SUPERFAMILY (AFU_ORTHOLOGUE AFUA_1G14840)"/>
    <property type="match status" value="1"/>
</dbReference>
<dbReference type="SUPFAM" id="SSF56300">
    <property type="entry name" value="Metallo-dependent phosphatases"/>
    <property type="match status" value="1"/>
</dbReference>
<evidence type="ECO:0000259" key="1">
    <source>
        <dbReference type="Pfam" id="PF00149"/>
    </source>
</evidence>